<evidence type="ECO:0000313" key="11">
    <source>
        <dbReference type="Proteomes" id="UP000316626"/>
    </source>
</evidence>
<dbReference type="OrthoDB" id="9802553at2"/>
<dbReference type="EMBL" id="VDGI01000027">
    <property type="protein sequence ID" value="TQR17372.1"/>
    <property type="molecule type" value="Genomic_DNA"/>
</dbReference>
<feature type="domain" description="Flagellar hook-associated protein FlgK helical" evidence="9">
    <location>
        <begin position="103"/>
        <end position="361"/>
    </location>
</feature>
<keyword evidence="11" id="KW-1185">Reference proteome</keyword>
<gene>
    <name evidence="7 10" type="primary">flgK</name>
    <name evidence="10" type="ORF">FG384_17940</name>
</gene>
<evidence type="ECO:0000256" key="7">
    <source>
        <dbReference type="RuleBase" id="RU362065"/>
    </source>
</evidence>
<comment type="caution">
    <text evidence="10">The sequence shown here is derived from an EMBL/GenBank/DDBJ whole genome shotgun (WGS) entry which is preliminary data.</text>
</comment>
<proteinExistence type="inferred from homology"/>
<dbReference type="AlphaFoldDB" id="A0A544TIT7"/>
<keyword evidence="10" id="KW-0969">Cilium</keyword>
<keyword evidence="5 7" id="KW-0964">Secreted</keyword>
<protein>
    <recommendedName>
        <fullName evidence="4 7">Flagellar hook-associated protein 1</fullName>
        <shortName evidence="7">HAP1</shortName>
    </recommendedName>
</protein>
<sequence>MRSTFMGLETSKRGMFTQQTALYTTGHNISNANTLGYSRQRVNMQPTLPYPGIGLNAPKIPGFIGTGVEAHSIQRVRDQFIDRQFRQESNELGYWDAKSRAITQMEDVMTEPSKFGLNESLDLFWKSLQDLSTTPENAGARKVVTERGVTAAESFNYIYKQLAEIQGNLKNEIDVSTKDVNSILKQIAALNENISKVEPNGYMPNDLYDARDTLIDELSQYFPIQVDYVKTGGNSLAIAEGTVTISLKTNSGLIELVKGKEASQFEHNLPPGDNKDPFQGFTINGAPTNGVTIGHADLQAGQGKMLSIINSYGYGNAGKGDYPEMLAQLDKMAKEFANAFNAIHRAGFGLPPDNSTALDFFVDPNGGPITAGNIAVNQVIKDDPNKVAASTEPNQEGNGKNAMLLAGVKTTSINGLGNATVQSFYQSLIGKLGVDGEQANRLAETSGVKMLTIANNRASVSSVSLDEEMTNMITFQQAYNASARMITVVDETLDKIINGMGRVGL</sequence>
<keyword evidence="10" id="KW-0282">Flagellum</keyword>
<dbReference type="SUPFAM" id="SSF64518">
    <property type="entry name" value="Phase 1 flagellin"/>
    <property type="match status" value="1"/>
</dbReference>
<dbReference type="InterPro" id="IPR002371">
    <property type="entry name" value="FlgK"/>
</dbReference>
<keyword evidence="10" id="KW-0966">Cell projection</keyword>
<dbReference type="PANTHER" id="PTHR30033:SF1">
    <property type="entry name" value="FLAGELLAR HOOK-ASSOCIATED PROTEIN 1"/>
    <property type="match status" value="1"/>
</dbReference>
<keyword evidence="6 7" id="KW-0975">Bacterial flagellum</keyword>
<dbReference type="NCBIfam" id="TIGR02492">
    <property type="entry name" value="flgK_ends"/>
    <property type="match status" value="1"/>
</dbReference>
<evidence type="ECO:0000256" key="6">
    <source>
        <dbReference type="ARBA" id="ARBA00023143"/>
    </source>
</evidence>
<evidence type="ECO:0000256" key="3">
    <source>
        <dbReference type="ARBA" id="ARBA00009677"/>
    </source>
</evidence>
<dbReference type="GO" id="GO:0005576">
    <property type="term" value="C:extracellular region"/>
    <property type="evidence" value="ECO:0007669"/>
    <property type="project" value="UniProtKB-SubCell"/>
</dbReference>
<dbReference type="Pfam" id="PF22638">
    <property type="entry name" value="FlgK_D1"/>
    <property type="match status" value="1"/>
</dbReference>
<dbReference type="PRINTS" id="PR01005">
    <property type="entry name" value="FLGHOOKAP1"/>
</dbReference>
<accession>A0A544TIT7</accession>
<comment type="subcellular location">
    <subcellularLocation>
        <location evidence="1 7">Bacterial flagellum</location>
    </subcellularLocation>
    <subcellularLocation>
        <location evidence="2 7">Secreted</location>
    </subcellularLocation>
</comment>
<evidence type="ECO:0000256" key="4">
    <source>
        <dbReference type="ARBA" id="ARBA00016244"/>
    </source>
</evidence>
<evidence type="ECO:0000256" key="2">
    <source>
        <dbReference type="ARBA" id="ARBA00004613"/>
    </source>
</evidence>
<dbReference type="InterPro" id="IPR053927">
    <property type="entry name" value="FlgK_helical"/>
</dbReference>
<evidence type="ECO:0000313" key="10">
    <source>
        <dbReference type="EMBL" id="TQR17372.1"/>
    </source>
</evidence>
<dbReference type="GO" id="GO:0044780">
    <property type="term" value="P:bacterial-type flagellum assembly"/>
    <property type="evidence" value="ECO:0007669"/>
    <property type="project" value="InterPro"/>
</dbReference>
<evidence type="ECO:0000256" key="5">
    <source>
        <dbReference type="ARBA" id="ARBA00022525"/>
    </source>
</evidence>
<dbReference type="GO" id="GO:0009424">
    <property type="term" value="C:bacterial-type flagellum hook"/>
    <property type="evidence" value="ECO:0007669"/>
    <property type="project" value="UniProtKB-UniRule"/>
</dbReference>
<dbReference type="GO" id="GO:0005198">
    <property type="term" value="F:structural molecule activity"/>
    <property type="evidence" value="ECO:0007669"/>
    <property type="project" value="UniProtKB-UniRule"/>
</dbReference>
<dbReference type="Pfam" id="PF06429">
    <property type="entry name" value="Flg_bbr_C"/>
    <property type="match status" value="1"/>
</dbReference>
<dbReference type="PANTHER" id="PTHR30033">
    <property type="entry name" value="FLAGELLAR HOOK-ASSOCIATED PROTEIN 1"/>
    <property type="match status" value="1"/>
</dbReference>
<reference evidence="10 11" key="1">
    <citation type="submission" date="2019-06" db="EMBL/GenBank/DDBJ databases">
        <title>Psychrobacillus vulpis sp. nov., a new species isolated from feces of a red fox that inhabits in The Tablas de Daimiel Natural Park, Albacete, Spain.</title>
        <authorList>
            <person name="Rodriguez M."/>
            <person name="Reina J.C."/>
            <person name="Bejar V."/>
            <person name="Llamas I."/>
        </authorList>
    </citation>
    <scope>NUCLEOTIDE SEQUENCE [LARGE SCALE GENOMIC DNA]</scope>
    <source>
        <strain evidence="10 11">Z8</strain>
    </source>
</reference>
<evidence type="ECO:0000259" key="8">
    <source>
        <dbReference type="Pfam" id="PF06429"/>
    </source>
</evidence>
<evidence type="ECO:0000259" key="9">
    <source>
        <dbReference type="Pfam" id="PF22638"/>
    </source>
</evidence>
<dbReference type="InterPro" id="IPR010930">
    <property type="entry name" value="Flg_bb/hook_C_dom"/>
</dbReference>
<organism evidence="10 11">
    <name type="scientific">Psychrobacillus vulpis</name>
    <dbReference type="NCBI Taxonomy" id="2325572"/>
    <lineage>
        <taxon>Bacteria</taxon>
        <taxon>Bacillati</taxon>
        <taxon>Bacillota</taxon>
        <taxon>Bacilli</taxon>
        <taxon>Bacillales</taxon>
        <taxon>Bacillaceae</taxon>
        <taxon>Psychrobacillus</taxon>
    </lineage>
</organism>
<name>A0A544TIT7_9BACI</name>
<feature type="domain" description="Flagellar basal-body/hook protein C-terminal" evidence="8">
    <location>
        <begin position="460"/>
        <end position="498"/>
    </location>
</feature>
<evidence type="ECO:0000256" key="1">
    <source>
        <dbReference type="ARBA" id="ARBA00004365"/>
    </source>
</evidence>
<dbReference type="Proteomes" id="UP000316626">
    <property type="component" value="Unassembled WGS sequence"/>
</dbReference>
<comment type="similarity">
    <text evidence="3 7">Belongs to the flagella basal body rod proteins family.</text>
</comment>
<dbReference type="RefSeq" id="WP_142644061.1">
    <property type="nucleotide sequence ID" value="NZ_VDGI01000027.1"/>
</dbReference>